<evidence type="ECO:0000256" key="3">
    <source>
        <dbReference type="ARBA" id="ARBA00022676"/>
    </source>
</evidence>
<dbReference type="InterPro" id="IPR017459">
    <property type="entry name" value="Glycosyl_Trfase_fam3_N_dom"/>
</dbReference>
<dbReference type="SMART" id="SM00941">
    <property type="entry name" value="PYNP_C"/>
    <property type="match status" value="1"/>
</dbReference>
<dbReference type="SUPFAM" id="SSF47648">
    <property type="entry name" value="Nucleoside phosphorylase/phosphoribosyltransferase N-terminal domain"/>
    <property type="match status" value="1"/>
</dbReference>
<dbReference type="SUPFAM" id="SSF52418">
    <property type="entry name" value="Nucleoside phosphorylase/phosphoribosyltransferase catalytic domain"/>
    <property type="match status" value="1"/>
</dbReference>
<proteinExistence type="inferred from homology"/>
<dbReference type="InterPro" id="IPR018090">
    <property type="entry name" value="Pyrmidine_PPas_bac/euk"/>
</dbReference>
<protein>
    <submittedName>
        <fullName evidence="6">Thymidine phosphorylase</fullName>
        <ecNumber evidence="6">2.4.2.4</ecNumber>
    </submittedName>
</protein>
<keyword evidence="3 6" id="KW-0328">Glycosyltransferase</keyword>
<dbReference type="Gene3D" id="1.20.970.10">
    <property type="entry name" value="Transferase, Pyrimidine Nucleoside Phosphorylase, Chain C"/>
    <property type="match status" value="1"/>
</dbReference>
<comment type="subunit">
    <text evidence="2">Homodimer.</text>
</comment>
<organism evidence="6 7">
    <name type="scientific">Nonomuraea composti</name>
    <dbReference type="NCBI Taxonomy" id="2720023"/>
    <lineage>
        <taxon>Bacteria</taxon>
        <taxon>Bacillati</taxon>
        <taxon>Actinomycetota</taxon>
        <taxon>Actinomycetes</taxon>
        <taxon>Streptosporangiales</taxon>
        <taxon>Streptosporangiaceae</taxon>
        <taxon>Nonomuraea</taxon>
    </lineage>
</organism>
<dbReference type="Pfam" id="PF00591">
    <property type="entry name" value="Glycos_transf_3"/>
    <property type="match status" value="1"/>
</dbReference>
<dbReference type="NCBIfam" id="NF004490">
    <property type="entry name" value="PRK05820.1"/>
    <property type="match status" value="1"/>
</dbReference>
<dbReference type="EC" id="2.4.2.4" evidence="6"/>
<name>A0ABX1BEW8_9ACTN</name>
<dbReference type="Gene3D" id="3.40.1030.10">
    <property type="entry name" value="Nucleoside phosphorylase/phosphoribosyltransferase catalytic domain"/>
    <property type="match status" value="1"/>
</dbReference>
<dbReference type="InterPro" id="IPR000312">
    <property type="entry name" value="Glycosyl_Trfase_fam3"/>
</dbReference>
<evidence type="ECO:0000259" key="5">
    <source>
        <dbReference type="SMART" id="SM00941"/>
    </source>
</evidence>
<dbReference type="Pfam" id="PF02885">
    <property type="entry name" value="Glycos_trans_3N"/>
    <property type="match status" value="1"/>
</dbReference>
<evidence type="ECO:0000313" key="6">
    <source>
        <dbReference type="EMBL" id="NJP95432.1"/>
    </source>
</evidence>
<comment type="caution">
    <text evidence="6">The sequence shown here is derived from an EMBL/GenBank/DDBJ whole genome shotgun (WGS) entry which is preliminary data.</text>
</comment>
<dbReference type="PANTHER" id="PTHR10515:SF0">
    <property type="entry name" value="THYMIDINE PHOSPHORYLASE"/>
    <property type="match status" value="1"/>
</dbReference>
<reference evidence="6 7" key="1">
    <citation type="submission" date="2020-03" db="EMBL/GenBank/DDBJ databases">
        <title>WGS of actinomycetes isolated from Thailand.</title>
        <authorList>
            <person name="Thawai C."/>
        </authorList>
    </citation>
    <scope>NUCLEOTIDE SEQUENCE [LARGE SCALE GENOMIC DNA]</scope>
    <source>
        <strain evidence="6 7">FMUSA5-5</strain>
    </source>
</reference>
<dbReference type="InterPro" id="IPR000053">
    <property type="entry name" value="Thymidine/pyrmidine_PPase"/>
</dbReference>
<dbReference type="NCBIfam" id="TIGR02644">
    <property type="entry name" value="Y_phosphoryl"/>
    <property type="match status" value="1"/>
</dbReference>
<dbReference type="InterPro" id="IPR035902">
    <property type="entry name" value="Nuc_phospho_transferase"/>
</dbReference>
<gene>
    <name evidence="6" type="ORF">HCN51_39370</name>
</gene>
<feature type="domain" description="Pyrimidine nucleoside phosphorylase C-terminal" evidence="5">
    <location>
        <begin position="351"/>
        <end position="424"/>
    </location>
</feature>
<dbReference type="InterPro" id="IPR013102">
    <property type="entry name" value="PYNP_C"/>
</dbReference>
<sequence length="443" mass="44802">MNDLSPCPPVPELIERTRSRSGLAPAHIAALIGGHLAGRVPDYQISAWLMAVTCSGLSSAETAELTRVLADTGQCLHLGQDTFVADKHSTGGVGDNVTLVLAPLLAAVGIPMAKMSGRSLGHHGGTVDKLEAIPGLVLPTTPEQVKASLETTGMAIATQSSAFAPGDAALYRLRDVTATVDSLPLIAASVMSKKLATGASVVVLDVKTGGGAMMRHLEDARALAELMVAIGCQNGLPTRAVISDMNQPLGSAIGNSLEVAEALHVLAGGYVPRLNDLVLALAGQVAAAAWPAVPNEVVDARLRKALTDGSAQNVFRTWVGMHGGDVASIDDPARLPRAPHVVRVLTPSGGVVQSIDAAALGGLAGRLGAAREQAGAAVDPASGIRLLVGVGAKVEAGADVAELHTCTGGDAELLAAAQAAFTIGDAPAAEPPLVHQIITGDAT</sequence>
<dbReference type="GO" id="GO:0009032">
    <property type="term" value="F:thymidine phosphorylase activity"/>
    <property type="evidence" value="ECO:0007669"/>
    <property type="project" value="UniProtKB-EC"/>
</dbReference>
<keyword evidence="4 6" id="KW-0808">Transferase</keyword>
<dbReference type="PIRSF" id="PIRSF000478">
    <property type="entry name" value="TP_PyNP"/>
    <property type="match status" value="1"/>
</dbReference>
<dbReference type="PANTHER" id="PTHR10515">
    <property type="entry name" value="THYMIDINE PHOSPHORYLASE"/>
    <property type="match status" value="1"/>
</dbReference>
<evidence type="ECO:0000256" key="2">
    <source>
        <dbReference type="ARBA" id="ARBA00011738"/>
    </source>
</evidence>
<evidence type="ECO:0000256" key="1">
    <source>
        <dbReference type="ARBA" id="ARBA00006915"/>
    </source>
</evidence>
<keyword evidence="7" id="KW-1185">Reference proteome</keyword>
<evidence type="ECO:0000256" key="4">
    <source>
        <dbReference type="ARBA" id="ARBA00022679"/>
    </source>
</evidence>
<accession>A0ABX1BEW8</accession>
<dbReference type="InterPro" id="IPR036320">
    <property type="entry name" value="Glycosyl_Trfase_fam3_N_dom_sf"/>
</dbReference>
<dbReference type="Pfam" id="PF07831">
    <property type="entry name" value="PYNP_C"/>
    <property type="match status" value="1"/>
</dbReference>
<dbReference type="SUPFAM" id="SSF54680">
    <property type="entry name" value="Pyrimidine nucleoside phosphorylase C-terminal domain"/>
    <property type="match status" value="1"/>
</dbReference>
<dbReference type="Proteomes" id="UP000696294">
    <property type="component" value="Unassembled WGS sequence"/>
</dbReference>
<evidence type="ECO:0000313" key="7">
    <source>
        <dbReference type="Proteomes" id="UP000696294"/>
    </source>
</evidence>
<comment type="similarity">
    <text evidence="1">Belongs to the thymidine/pyrimidine-nucleoside phosphorylase family.</text>
</comment>
<dbReference type="Gene3D" id="3.90.1170.30">
    <property type="entry name" value="Pyrimidine nucleoside phosphorylase-like, C-terminal domain"/>
    <property type="match status" value="1"/>
</dbReference>
<dbReference type="InterPro" id="IPR036566">
    <property type="entry name" value="PYNP-like_C_sf"/>
</dbReference>
<dbReference type="EMBL" id="JAATEP010000038">
    <property type="protein sequence ID" value="NJP95432.1"/>
    <property type="molecule type" value="Genomic_DNA"/>
</dbReference>
<dbReference type="RefSeq" id="WP_168017168.1">
    <property type="nucleotide sequence ID" value="NZ_JAATEP010000038.1"/>
</dbReference>